<evidence type="ECO:0000256" key="1">
    <source>
        <dbReference type="SAM" id="MobiDB-lite"/>
    </source>
</evidence>
<feature type="compositionally biased region" description="Polar residues" evidence="1">
    <location>
        <begin position="52"/>
        <end position="65"/>
    </location>
</feature>
<gene>
    <name evidence="2" type="ORF">SK128_020753</name>
</gene>
<dbReference type="EMBL" id="JAXCGZ010013576">
    <property type="protein sequence ID" value="KAK7072270.1"/>
    <property type="molecule type" value="Genomic_DNA"/>
</dbReference>
<keyword evidence="3" id="KW-1185">Reference proteome</keyword>
<accession>A0AAN8WTY5</accession>
<comment type="caution">
    <text evidence="2">The sequence shown here is derived from an EMBL/GenBank/DDBJ whole genome shotgun (WGS) entry which is preliminary data.</text>
</comment>
<feature type="compositionally biased region" description="Basic and acidic residues" evidence="1">
    <location>
        <begin position="66"/>
        <end position="76"/>
    </location>
</feature>
<organism evidence="2 3">
    <name type="scientific">Halocaridina rubra</name>
    <name type="common">Hawaiian red shrimp</name>
    <dbReference type="NCBI Taxonomy" id="373956"/>
    <lineage>
        <taxon>Eukaryota</taxon>
        <taxon>Metazoa</taxon>
        <taxon>Ecdysozoa</taxon>
        <taxon>Arthropoda</taxon>
        <taxon>Crustacea</taxon>
        <taxon>Multicrustacea</taxon>
        <taxon>Malacostraca</taxon>
        <taxon>Eumalacostraca</taxon>
        <taxon>Eucarida</taxon>
        <taxon>Decapoda</taxon>
        <taxon>Pleocyemata</taxon>
        <taxon>Caridea</taxon>
        <taxon>Atyoidea</taxon>
        <taxon>Atyidae</taxon>
        <taxon>Halocaridina</taxon>
    </lineage>
</organism>
<evidence type="ECO:0000313" key="3">
    <source>
        <dbReference type="Proteomes" id="UP001381693"/>
    </source>
</evidence>
<feature type="region of interest" description="Disordered" evidence="1">
    <location>
        <begin position="52"/>
        <end position="81"/>
    </location>
</feature>
<proteinExistence type="predicted"/>
<dbReference type="Proteomes" id="UP001381693">
    <property type="component" value="Unassembled WGS sequence"/>
</dbReference>
<evidence type="ECO:0000313" key="2">
    <source>
        <dbReference type="EMBL" id="KAK7072270.1"/>
    </source>
</evidence>
<protein>
    <submittedName>
        <fullName evidence="2">Uncharacterized protein</fullName>
    </submittedName>
</protein>
<sequence length="298" mass="33521">MSISQLKEAKWNITTRPGRSLALDPYNPYMITNLPSVSIQSWQSRLTPFRSNRAGSSISMANNQISRKESNSRSKLFDTGAPKTFSMDNSMDFGYPAIFWPSAPHRSKAEPPGPKRSPTLTSILDWFANTKISRKSARTNNERSRKVTTTEAPPLVYIPDGGQRECEDYQDTRFDTYSFIGFLLGVVNIVAQVGNNVNNNLNNNNNNDNNNNNNLENINVANSNSAQNNQNNVNIPAGMENELQRHLGHVDDSLFHPPTGLFAEYNVYYLRQSLCLLKGNNQASDFFFQSVSYAYESK</sequence>
<reference evidence="2 3" key="1">
    <citation type="submission" date="2023-11" db="EMBL/GenBank/DDBJ databases">
        <title>Halocaridina rubra genome assembly.</title>
        <authorList>
            <person name="Smith C."/>
        </authorList>
    </citation>
    <scope>NUCLEOTIDE SEQUENCE [LARGE SCALE GENOMIC DNA]</scope>
    <source>
        <strain evidence="2">EP-1</strain>
        <tissue evidence="2">Whole</tissue>
    </source>
</reference>
<dbReference type="AlphaFoldDB" id="A0AAN8WTY5"/>
<name>A0AAN8WTY5_HALRR</name>